<evidence type="ECO:0000313" key="1">
    <source>
        <dbReference type="EMBL" id="HDR52036.1"/>
    </source>
</evidence>
<accession>A0A831LWX9</accession>
<reference evidence="1" key="1">
    <citation type="journal article" date="2020" name="mSystems">
        <title>Genome- and Community-Level Interaction Insights into Carbon Utilization and Element Cycling Functions of Hydrothermarchaeota in Hydrothermal Sediment.</title>
        <authorList>
            <person name="Zhou Z."/>
            <person name="Liu Y."/>
            <person name="Xu W."/>
            <person name="Pan J."/>
            <person name="Luo Z.H."/>
            <person name="Li M."/>
        </authorList>
    </citation>
    <scope>NUCLEOTIDE SEQUENCE [LARGE SCALE GENOMIC DNA]</scope>
    <source>
        <strain evidence="1">SpSt-1217</strain>
    </source>
</reference>
<proteinExistence type="predicted"/>
<dbReference type="EMBL" id="DSDK01000576">
    <property type="protein sequence ID" value="HDR52036.1"/>
    <property type="molecule type" value="Genomic_DNA"/>
</dbReference>
<dbReference type="InterPro" id="IPR011050">
    <property type="entry name" value="Pectin_lyase_fold/virulence"/>
</dbReference>
<feature type="non-terminal residue" evidence="1">
    <location>
        <position position="316"/>
    </location>
</feature>
<protein>
    <submittedName>
        <fullName evidence="1">Uncharacterized protein</fullName>
    </submittedName>
</protein>
<gene>
    <name evidence="1" type="ORF">ENN90_10545</name>
</gene>
<organism evidence="1">
    <name type="scientific">Mariniphaga anaerophila</name>
    <dbReference type="NCBI Taxonomy" id="1484053"/>
    <lineage>
        <taxon>Bacteria</taxon>
        <taxon>Pseudomonadati</taxon>
        <taxon>Bacteroidota</taxon>
        <taxon>Bacteroidia</taxon>
        <taxon>Marinilabiliales</taxon>
        <taxon>Prolixibacteraceae</taxon>
        <taxon>Mariniphaga</taxon>
    </lineage>
</organism>
<dbReference type="AlphaFoldDB" id="A0A831LWX9"/>
<dbReference type="Proteomes" id="UP000886047">
    <property type="component" value="Unassembled WGS sequence"/>
</dbReference>
<name>A0A831LWX9_9BACT</name>
<sequence length="316" mass="33565">MGVGISPQSPASKSSPHNFTTYEEKKLNLAAYDNQNVFGRIWFFSDTEYPHEQSEWKKFLQGSYSTISYAQNFTTIPLTKTDDGATYIAFLKTTNYTTSGTMPFSERWFTPQVGLTGNVTIPSGKSLTIRSGTTVNLNGYNIISTGGAIVLESGAVINPTIRVMSGSTLKGLCTSISAAANAASSGDKVVIMNSHTLSTDETFKSGVTLEVASGKTLTLNGKKITVPSGSFNVASSSVINPYIRRTTSTNNIIGLYPTIQSAVNDASSSQQIRLAAASYTENVSLKNGVGVIGQGRSSTTLNGNVTFSYVSNASLQ</sequence>
<dbReference type="SUPFAM" id="SSF51126">
    <property type="entry name" value="Pectin lyase-like"/>
    <property type="match status" value="1"/>
</dbReference>
<comment type="caution">
    <text evidence="1">The sequence shown here is derived from an EMBL/GenBank/DDBJ whole genome shotgun (WGS) entry which is preliminary data.</text>
</comment>